<dbReference type="SUPFAM" id="SSF64182">
    <property type="entry name" value="DHH phosphoesterases"/>
    <property type="match status" value="1"/>
</dbReference>
<dbReference type="PANTHER" id="PTHR30255">
    <property type="entry name" value="SINGLE-STRANDED-DNA-SPECIFIC EXONUCLEASE RECJ"/>
    <property type="match status" value="1"/>
</dbReference>
<dbReference type="PANTHER" id="PTHR30255:SF2">
    <property type="entry name" value="SINGLE-STRANDED-DNA-SPECIFIC EXONUCLEASE RECJ"/>
    <property type="match status" value="1"/>
</dbReference>
<evidence type="ECO:0000256" key="2">
    <source>
        <dbReference type="ARBA" id="ARBA00019841"/>
    </source>
</evidence>
<comment type="similarity">
    <text evidence="1">Belongs to the RecJ family.</text>
</comment>
<feature type="non-terminal residue" evidence="9">
    <location>
        <position position="515"/>
    </location>
</feature>
<dbReference type="InterPro" id="IPR001667">
    <property type="entry name" value="DDH_dom"/>
</dbReference>
<keyword evidence="3" id="KW-0540">Nuclease</keyword>
<evidence type="ECO:0000259" key="6">
    <source>
        <dbReference type="Pfam" id="PF01368"/>
    </source>
</evidence>
<sequence>MRHTYPRLASLEAVEARLKERFDDRFLRLGDLPDPSRFKDMDRAVDRIAQAIETGERIVLVGDYDVDGVSATAIMRRFFREIDVPLEWIIPNRFRDGYGLSTTLFPKISHADLVITVDNGIAAVEAAELCQEAGIDLIITDHHIVPETPPPAYAIVNQKQPECSFPYTEICGAQIAWYLCAALNRRLGKKVEMKALLELAAPAIIADIMPLQHINRAMVRQGLRILERSESPFIVAWRERTGKTNLRAEDIAFGLAPLINSAGRMEDASLACEYLCAESLPEARRLLGELEGFNERRKGMEEMIFQEAMECVDPEAPILLAAGEAWHEGVLGIVAARLARRLECPAIVLTRTESGYKGSGRSFGNCHLFDLVQTQRKHLEKFGGHAAAIGLSLKAEALEPFTEELRLEAERRCRREALPDPEILGEIGFDLIDWELYRLLERFEPYGEGNPRPKFITRDVRIEGLRQLGSDGQHLKMLLRDGERILEGIQFRFPELPSAGESVDILYTLNENRFN</sequence>
<feature type="domain" description="RecJ OB" evidence="8">
    <location>
        <begin position="426"/>
        <end position="515"/>
    </location>
</feature>
<name>A0A7V2SKB8_9BACT</name>
<dbReference type="Gene3D" id="3.10.310.30">
    <property type="match status" value="1"/>
</dbReference>
<reference evidence="9" key="1">
    <citation type="journal article" date="2020" name="mSystems">
        <title>Genome- and Community-Level Interaction Insights into Carbon Utilization and Element Cycling Functions of Hydrothermarchaeota in Hydrothermal Sediment.</title>
        <authorList>
            <person name="Zhou Z."/>
            <person name="Liu Y."/>
            <person name="Xu W."/>
            <person name="Pan J."/>
            <person name="Luo Z.H."/>
            <person name="Li M."/>
        </authorList>
    </citation>
    <scope>NUCLEOTIDE SEQUENCE [LARGE SCALE GENOMIC DNA]</scope>
    <source>
        <strain evidence="9">HyVt-513</strain>
    </source>
</reference>
<dbReference type="GO" id="GO:0006281">
    <property type="term" value="P:DNA repair"/>
    <property type="evidence" value="ECO:0007669"/>
    <property type="project" value="InterPro"/>
</dbReference>
<evidence type="ECO:0000256" key="5">
    <source>
        <dbReference type="ARBA" id="ARBA00022839"/>
    </source>
</evidence>
<protein>
    <recommendedName>
        <fullName evidence="2">Single-stranded-DNA-specific exonuclease RecJ</fullName>
    </recommendedName>
</protein>
<dbReference type="GO" id="GO:0006310">
    <property type="term" value="P:DNA recombination"/>
    <property type="evidence" value="ECO:0007669"/>
    <property type="project" value="InterPro"/>
</dbReference>
<dbReference type="InterPro" id="IPR051673">
    <property type="entry name" value="SSDNA_exonuclease_RecJ"/>
</dbReference>
<evidence type="ECO:0000313" key="9">
    <source>
        <dbReference type="EMBL" id="HFC03333.1"/>
    </source>
</evidence>
<dbReference type="GO" id="GO:0008409">
    <property type="term" value="F:5'-3' exonuclease activity"/>
    <property type="evidence" value="ECO:0007669"/>
    <property type="project" value="InterPro"/>
</dbReference>
<dbReference type="InterPro" id="IPR038763">
    <property type="entry name" value="DHH_sf"/>
</dbReference>
<dbReference type="NCBIfam" id="TIGR00644">
    <property type="entry name" value="recJ"/>
    <property type="match status" value="1"/>
</dbReference>
<dbReference type="EMBL" id="DRNO01000036">
    <property type="protein sequence ID" value="HFC03333.1"/>
    <property type="molecule type" value="Genomic_DNA"/>
</dbReference>
<dbReference type="GO" id="GO:0003676">
    <property type="term" value="F:nucleic acid binding"/>
    <property type="evidence" value="ECO:0007669"/>
    <property type="project" value="InterPro"/>
</dbReference>
<gene>
    <name evidence="9" type="primary">recJ</name>
    <name evidence="9" type="ORF">ENJ74_00540</name>
</gene>
<proteinExistence type="inferred from homology"/>
<accession>A0A7V2SKB8</accession>
<dbReference type="Gene3D" id="3.90.1640.30">
    <property type="match status" value="1"/>
</dbReference>
<dbReference type="InterPro" id="IPR003156">
    <property type="entry name" value="DHHA1_dom"/>
</dbReference>
<keyword evidence="5 9" id="KW-0269">Exonuclease</keyword>
<keyword evidence="4" id="KW-0378">Hydrolase</keyword>
<organism evidence="9">
    <name type="scientific">Nitratifractor salsuginis</name>
    <dbReference type="NCBI Taxonomy" id="269261"/>
    <lineage>
        <taxon>Bacteria</taxon>
        <taxon>Pseudomonadati</taxon>
        <taxon>Campylobacterota</taxon>
        <taxon>Epsilonproteobacteria</taxon>
        <taxon>Campylobacterales</taxon>
        <taxon>Sulfurovaceae</taxon>
        <taxon>Nitratifractor</taxon>
    </lineage>
</organism>
<evidence type="ECO:0000256" key="3">
    <source>
        <dbReference type="ARBA" id="ARBA00022722"/>
    </source>
</evidence>
<dbReference type="InterPro" id="IPR041122">
    <property type="entry name" value="RecJ_OB"/>
</dbReference>
<feature type="domain" description="DHHA1" evidence="7">
    <location>
        <begin position="318"/>
        <end position="406"/>
    </location>
</feature>
<evidence type="ECO:0000259" key="7">
    <source>
        <dbReference type="Pfam" id="PF02272"/>
    </source>
</evidence>
<comment type="caution">
    <text evidence="9">The sequence shown here is derived from an EMBL/GenBank/DDBJ whole genome shotgun (WGS) entry which is preliminary data.</text>
</comment>
<dbReference type="Pfam" id="PF01368">
    <property type="entry name" value="DHH"/>
    <property type="match status" value="1"/>
</dbReference>
<feature type="domain" description="DDH" evidence="6">
    <location>
        <begin position="57"/>
        <end position="202"/>
    </location>
</feature>
<dbReference type="AlphaFoldDB" id="A0A7V2SKB8"/>
<dbReference type="Proteomes" id="UP000885722">
    <property type="component" value="Unassembled WGS sequence"/>
</dbReference>
<dbReference type="Pfam" id="PF02272">
    <property type="entry name" value="DHHA1"/>
    <property type="match status" value="1"/>
</dbReference>
<evidence type="ECO:0000259" key="8">
    <source>
        <dbReference type="Pfam" id="PF17768"/>
    </source>
</evidence>
<dbReference type="InterPro" id="IPR004610">
    <property type="entry name" value="RecJ"/>
</dbReference>
<evidence type="ECO:0000256" key="4">
    <source>
        <dbReference type="ARBA" id="ARBA00022801"/>
    </source>
</evidence>
<dbReference type="Pfam" id="PF17768">
    <property type="entry name" value="RecJ_OB"/>
    <property type="match status" value="1"/>
</dbReference>
<evidence type="ECO:0000256" key="1">
    <source>
        <dbReference type="ARBA" id="ARBA00005915"/>
    </source>
</evidence>